<feature type="domain" description="Iron-binding zinc finger CDGSH type" evidence="7">
    <location>
        <begin position="74"/>
        <end position="113"/>
    </location>
</feature>
<keyword evidence="1" id="KW-0001">2Fe-2S</keyword>
<proteinExistence type="predicted"/>
<dbReference type="EMBL" id="AAFI02000003">
    <property type="protein sequence ID" value="EAL73309.1"/>
    <property type="molecule type" value="Genomic_DNA"/>
</dbReference>
<dbReference type="AlphaFoldDB" id="Q55GD7"/>
<organism evidence="8 9">
    <name type="scientific">Dictyostelium discoideum</name>
    <name type="common">Social amoeba</name>
    <dbReference type="NCBI Taxonomy" id="44689"/>
    <lineage>
        <taxon>Eukaryota</taxon>
        <taxon>Amoebozoa</taxon>
        <taxon>Evosea</taxon>
        <taxon>Eumycetozoa</taxon>
        <taxon>Dictyostelia</taxon>
        <taxon>Dictyosteliales</taxon>
        <taxon>Dictyosteliaceae</taxon>
        <taxon>Dictyostelium</taxon>
    </lineage>
</organism>
<dbReference type="KEGG" id="ddi:DDB_G0267712"/>
<evidence type="ECO:0000256" key="1">
    <source>
        <dbReference type="ARBA" id="ARBA00022714"/>
    </source>
</evidence>
<dbReference type="PANTHER" id="PTHR46491">
    <property type="entry name" value="CDGSH IRON SULFUR DOMAIN PROTEIN HOMOLOG"/>
    <property type="match status" value="1"/>
</dbReference>
<dbReference type="SMR" id="Q55GD7"/>
<dbReference type="PhylomeDB" id="Q55GD7"/>
<keyword evidence="9" id="KW-1185">Reference proteome</keyword>
<evidence type="ECO:0000259" key="7">
    <source>
        <dbReference type="SMART" id="SM00704"/>
    </source>
</evidence>
<dbReference type="eggNOG" id="ENOG502RHS0">
    <property type="taxonomic scope" value="Eukaryota"/>
</dbReference>
<dbReference type="VEuPathDB" id="AmoebaDB:DDB_G0267712"/>
<dbReference type="OMA" id="SDKWICR"/>
<comment type="cofactor">
    <cofactor evidence="5">
        <name>[2Fe-2S] cluster</name>
        <dbReference type="ChEBI" id="CHEBI:190135"/>
    </cofactor>
</comment>
<evidence type="ECO:0000256" key="2">
    <source>
        <dbReference type="ARBA" id="ARBA00022723"/>
    </source>
</evidence>
<feature type="domain" description="Iron-binding zinc finger CDGSH type" evidence="7">
    <location>
        <begin position="33"/>
        <end position="69"/>
    </location>
</feature>
<dbReference type="PANTHER" id="PTHR46491:SF11">
    <property type="entry name" value="IRON-BINDING ZINC FINGER CDGSH TYPE DOMAIN-CONTAINING PROTEIN"/>
    <property type="match status" value="1"/>
</dbReference>
<evidence type="ECO:0000256" key="5">
    <source>
        <dbReference type="ARBA" id="ARBA00034078"/>
    </source>
</evidence>
<accession>Q55GD7</accession>
<dbReference type="SMART" id="SM00704">
    <property type="entry name" value="ZnF_CDGSH"/>
    <property type="match status" value="2"/>
</dbReference>
<keyword evidence="6" id="KW-0812">Transmembrane</keyword>
<dbReference type="GO" id="GO:0005737">
    <property type="term" value="C:cytoplasm"/>
    <property type="evidence" value="ECO:0007669"/>
    <property type="project" value="UniProtKB-ARBA"/>
</dbReference>
<protein>
    <recommendedName>
        <fullName evidence="7">Iron-binding zinc finger CDGSH type domain-containing protein</fullName>
    </recommendedName>
</protein>
<dbReference type="RefSeq" id="XP_647247.1">
    <property type="nucleotide sequence ID" value="XM_642155.1"/>
</dbReference>
<dbReference type="InterPro" id="IPR042216">
    <property type="entry name" value="MitoNEET_CISD"/>
</dbReference>
<evidence type="ECO:0000256" key="3">
    <source>
        <dbReference type="ARBA" id="ARBA00023004"/>
    </source>
</evidence>
<keyword evidence="2" id="KW-0479">Metal-binding</keyword>
<evidence type="ECO:0000256" key="6">
    <source>
        <dbReference type="SAM" id="Phobius"/>
    </source>
</evidence>
<keyword evidence="4" id="KW-0411">Iron-sulfur</keyword>
<evidence type="ECO:0000313" key="9">
    <source>
        <dbReference type="Proteomes" id="UP000002195"/>
    </source>
</evidence>
<keyword evidence="3" id="KW-0408">Iron</keyword>
<comment type="caution">
    <text evidence="8">The sequence shown here is derived from an EMBL/GenBank/DDBJ whole genome shotgun (WGS) entry which is preliminary data.</text>
</comment>
<reference evidence="8 9" key="1">
    <citation type="journal article" date="2005" name="Nature">
        <title>The genome of the social amoeba Dictyostelium discoideum.</title>
        <authorList>
            <consortium name="The Dictyostelium discoideum Sequencing Consortium"/>
            <person name="Eichinger L."/>
            <person name="Pachebat J.A."/>
            <person name="Glockner G."/>
            <person name="Rajandream M.A."/>
            <person name="Sucgang R."/>
            <person name="Berriman M."/>
            <person name="Song J."/>
            <person name="Olsen R."/>
            <person name="Szafranski K."/>
            <person name="Xu Q."/>
            <person name="Tunggal B."/>
            <person name="Kummerfeld S."/>
            <person name="Madera M."/>
            <person name="Konfortov B.A."/>
            <person name="Rivero F."/>
            <person name="Bankier A.T."/>
            <person name="Lehmann R."/>
            <person name="Hamlin N."/>
            <person name="Davies R."/>
            <person name="Gaudet P."/>
            <person name="Fey P."/>
            <person name="Pilcher K."/>
            <person name="Chen G."/>
            <person name="Saunders D."/>
            <person name="Sodergren E."/>
            <person name="Davis P."/>
            <person name="Kerhornou A."/>
            <person name="Nie X."/>
            <person name="Hall N."/>
            <person name="Anjard C."/>
            <person name="Hemphill L."/>
            <person name="Bason N."/>
            <person name="Farbrother P."/>
            <person name="Desany B."/>
            <person name="Just E."/>
            <person name="Morio T."/>
            <person name="Rost R."/>
            <person name="Churcher C."/>
            <person name="Cooper J."/>
            <person name="Haydock S."/>
            <person name="van Driessche N."/>
            <person name="Cronin A."/>
            <person name="Goodhead I."/>
            <person name="Muzny D."/>
            <person name="Mourier T."/>
            <person name="Pain A."/>
            <person name="Lu M."/>
            <person name="Harper D."/>
            <person name="Lindsay R."/>
            <person name="Hauser H."/>
            <person name="James K."/>
            <person name="Quiles M."/>
            <person name="Madan Babu M."/>
            <person name="Saito T."/>
            <person name="Buchrieser C."/>
            <person name="Wardroper A."/>
            <person name="Felder M."/>
            <person name="Thangavelu M."/>
            <person name="Johnson D."/>
            <person name="Knights A."/>
            <person name="Loulseged H."/>
            <person name="Mungall K."/>
            <person name="Oliver K."/>
            <person name="Price C."/>
            <person name="Quail M.A."/>
            <person name="Urushihara H."/>
            <person name="Hernandez J."/>
            <person name="Rabbinowitsch E."/>
            <person name="Steffen D."/>
            <person name="Sanders M."/>
            <person name="Ma J."/>
            <person name="Kohara Y."/>
            <person name="Sharp S."/>
            <person name="Simmonds M."/>
            <person name="Spiegler S."/>
            <person name="Tivey A."/>
            <person name="Sugano S."/>
            <person name="White B."/>
            <person name="Walker D."/>
            <person name="Woodward J."/>
            <person name="Winckler T."/>
            <person name="Tanaka Y."/>
            <person name="Shaulsky G."/>
            <person name="Schleicher M."/>
            <person name="Weinstock G."/>
            <person name="Rosenthal A."/>
            <person name="Cox E.C."/>
            <person name="Chisholm R.L."/>
            <person name="Gibbs R."/>
            <person name="Loomis W.F."/>
            <person name="Platzer M."/>
            <person name="Kay R.R."/>
            <person name="Williams J."/>
            <person name="Dear P.H."/>
            <person name="Noegel A.A."/>
            <person name="Barrell B."/>
            <person name="Kuspa A."/>
        </authorList>
    </citation>
    <scope>NUCLEOTIDE SEQUENCE [LARGE SCALE GENOMIC DNA]</scope>
    <source>
        <strain evidence="8 9">AX4</strain>
    </source>
</reference>
<dbReference type="STRING" id="44689.Q55GD7"/>
<name>Q55GD7_DICDI</name>
<dbReference type="InterPro" id="IPR052950">
    <property type="entry name" value="CISD"/>
</dbReference>
<dbReference type="GO" id="GO:0046872">
    <property type="term" value="F:metal ion binding"/>
    <property type="evidence" value="ECO:0007669"/>
    <property type="project" value="UniProtKB-KW"/>
</dbReference>
<sequence length="145" mass="16423">MDTLINYYSNLSKPLPEAPPKQWDVSEKNFSLNGPIPVDPSSSDKWICRCGQSKNYPYCDGSHKKYNEETGLNDSPLKVEKGSEMVYVCRCGHSKDKPFCDGAHSTLKAIEFEKDNGGIKAIIRYTFPLVSFVFVGIYLKRQLFN</sequence>
<dbReference type="PaxDb" id="44689-DDB0189485"/>
<feature type="transmembrane region" description="Helical" evidence="6">
    <location>
        <begin position="122"/>
        <end position="139"/>
    </location>
</feature>
<dbReference type="GeneID" id="8616052"/>
<evidence type="ECO:0000313" key="8">
    <source>
        <dbReference type="EMBL" id="EAL73309.1"/>
    </source>
</evidence>
<dbReference type="GO" id="GO:0051604">
    <property type="term" value="P:protein maturation"/>
    <property type="evidence" value="ECO:0000318"/>
    <property type="project" value="GO_Central"/>
</dbReference>
<dbReference type="FunCoup" id="Q55GD7">
    <property type="interactions" value="609"/>
</dbReference>
<gene>
    <name evidence="8" type="ORF">DDB_G0267712</name>
</gene>
<dbReference type="InterPro" id="IPR018967">
    <property type="entry name" value="FeS-contain_CDGSH-typ"/>
</dbReference>
<dbReference type="InParanoid" id="Q55GD7"/>
<dbReference type="GO" id="GO:0051537">
    <property type="term" value="F:2 iron, 2 sulfur cluster binding"/>
    <property type="evidence" value="ECO:0000318"/>
    <property type="project" value="GO_Central"/>
</dbReference>
<dbReference type="dictyBase" id="DDB_G0267712"/>
<dbReference type="Gene3D" id="3.40.5.90">
    <property type="entry name" value="CDGSH iron-sulfur domain, mitoNEET-type"/>
    <property type="match status" value="2"/>
</dbReference>
<dbReference type="Proteomes" id="UP000002195">
    <property type="component" value="Unassembled WGS sequence"/>
</dbReference>
<dbReference type="HOGENOM" id="CLU_1790507_0_0_1"/>
<keyword evidence="6" id="KW-0472">Membrane</keyword>
<keyword evidence="6" id="KW-1133">Transmembrane helix</keyword>
<dbReference type="Pfam" id="PF09360">
    <property type="entry name" value="zf-CDGSH"/>
    <property type="match status" value="2"/>
</dbReference>
<evidence type="ECO:0000256" key="4">
    <source>
        <dbReference type="ARBA" id="ARBA00023014"/>
    </source>
</evidence>